<accession>A0A841SYK6</accession>
<dbReference type="GO" id="GO:0006799">
    <property type="term" value="P:polyphosphate biosynthetic process"/>
    <property type="evidence" value="ECO:0007669"/>
    <property type="project" value="UniProtKB-ARBA"/>
</dbReference>
<organism evidence="2 3">
    <name type="scientific">Cohnella thailandensis</name>
    <dbReference type="NCBI Taxonomy" id="557557"/>
    <lineage>
        <taxon>Bacteria</taxon>
        <taxon>Bacillati</taxon>
        <taxon>Bacillota</taxon>
        <taxon>Bacilli</taxon>
        <taxon>Bacillales</taxon>
        <taxon>Paenibacillaceae</taxon>
        <taxon>Cohnella</taxon>
    </lineage>
</organism>
<name>A0A841SYK6_9BACL</name>
<feature type="domain" description="VTC" evidence="1">
    <location>
        <begin position="9"/>
        <end position="227"/>
    </location>
</feature>
<dbReference type="Proteomes" id="UP000535838">
    <property type="component" value="Unassembled WGS sequence"/>
</dbReference>
<keyword evidence="3" id="KW-1185">Reference proteome</keyword>
<evidence type="ECO:0000313" key="2">
    <source>
        <dbReference type="EMBL" id="MBB6634687.1"/>
    </source>
</evidence>
<dbReference type="Pfam" id="PF09359">
    <property type="entry name" value="VTC"/>
    <property type="match status" value="1"/>
</dbReference>
<dbReference type="EMBL" id="JACJVQ010000007">
    <property type="protein sequence ID" value="MBB6634687.1"/>
    <property type="molecule type" value="Genomic_DNA"/>
</dbReference>
<comment type="caution">
    <text evidence="2">The sequence shown here is derived from an EMBL/GenBank/DDBJ whole genome shotgun (WGS) entry which is preliminary data.</text>
</comment>
<proteinExistence type="predicted"/>
<evidence type="ECO:0000313" key="3">
    <source>
        <dbReference type="Proteomes" id="UP000535838"/>
    </source>
</evidence>
<dbReference type="Gene3D" id="3.20.100.30">
    <property type="entry name" value="VTC, catalytic tunnel domain"/>
    <property type="match status" value="1"/>
</dbReference>
<evidence type="ECO:0000259" key="1">
    <source>
        <dbReference type="Pfam" id="PF09359"/>
    </source>
</evidence>
<dbReference type="CDD" id="cd07750">
    <property type="entry name" value="PolyPPase_VTC_like"/>
    <property type="match status" value="1"/>
</dbReference>
<dbReference type="InterPro" id="IPR018966">
    <property type="entry name" value="VTC_domain"/>
</dbReference>
<dbReference type="AlphaFoldDB" id="A0A841SYK6"/>
<dbReference type="InterPro" id="IPR042267">
    <property type="entry name" value="VTC_sf"/>
</dbReference>
<dbReference type="RefSeq" id="WP_185119915.1">
    <property type="nucleotide sequence ID" value="NZ_JACJVQ010000007.1"/>
</dbReference>
<reference evidence="2 3" key="1">
    <citation type="submission" date="2020-08" db="EMBL/GenBank/DDBJ databases">
        <title>Cohnella phylogeny.</title>
        <authorList>
            <person name="Dunlap C."/>
        </authorList>
    </citation>
    <scope>NUCLEOTIDE SEQUENCE [LARGE SCALE GENOMIC DNA]</scope>
    <source>
        <strain evidence="2 3">DSM 25241</strain>
    </source>
</reference>
<protein>
    <submittedName>
        <fullName evidence="2">Polyphosphate polymerase domain-containing protein</fullName>
    </submittedName>
</protein>
<sequence>MEFSGKKLRHELKYYIHEHEGIGLRHRIRPLMRMDDHSIGTEGYHIRSLYFDNVHEASLYDKNNGIFQRKKYRIRIYNCSDRVIKLERKSKFNDYIAKESASITREQYERLAIGDASALKGESHPLLQDFYHDAVSGRMLPTVVVDYIREAYIYPVSDVRITFDKRLKASIQSMDIFDPDLPMVESIASPKTILEVKYNQFLPEFIQNLVRMSAHNRSSISKYVICREKRKSYAD</sequence>
<gene>
    <name evidence="2" type="ORF">H7B67_11250</name>
</gene>